<evidence type="ECO:0000313" key="8">
    <source>
        <dbReference type="Proteomes" id="UP000178121"/>
    </source>
</evidence>
<keyword evidence="2 4" id="KW-0689">Ribosomal protein</keyword>
<dbReference type="PANTHER" id="PTHR12934">
    <property type="entry name" value="50S RIBOSOMAL PROTEIN L15"/>
    <property type="match status" value="1"/>
</dbReference>
<evidence type="ECO:0000313" key="7">
    <source>
        <dbReference type="EMBL" id="OHA21527.1"/>
    </source>
</evidence>
<keyword evidence="3 4" id="KW-0687">Ribonucleoprotein</keyword>
<dbReference type="AlphaFoldDB" id="A0A1G2MCB1"/>
<keyword evidence="4" id="KW-0694">RNA-binding</keyword>
<evidence type="ECO:0000256" key="4">
    <source>
        <dbReference type="HAMAP-Rule" id="MF_01341"/>
    </source>
</evidence>
<dbReference type="InterPro" id="IPR021131">
    <property type="entry name" value="Ribosomal_uL15/eL18"/>
</dbReference>
<evidence type="ECO:0000256" key="5">
    <source>
        <dbReference type="SAM" id="MobiDB-lite"/>
    </source>
</evidence>
<dbReference type="Pfam" id="PF00828">
    <property type="entry name" value="Ribosomal_L27A"/>
    <property type="match status" value="1"/>
</dbReference>
<keyword evidence="4" id="KW-0699">rRNA-binding</keyword>
<evidence type="ECO:0000256" key="2">
    <source>
        <dbReference type="ARBA" id="ARBA00022980"/>
    </source>
</evidence>
<comment type="function">
    <text evidence="4">Binds to the 23S rRNA.</text>
</comment>
<dbReference type="Proteomes" id="UP000178121">
    <property type="component" value="Unassembled WGS sequence"/>
</dbReference>
<evidence type="ECO:0000259" key="6">
    <source>
        <dbReference type="Pfam" id="PF00828"/>
    </source>
</evidence>
<evidence type="ECO:0000256" key="1">
    <source>
        <dbReference type="ARBA" id="ARBA00007320"/>
    </source>
</evidence>
<feature type="domain" description="Large ribosomal subunit protein uL15/eL18" evidence="6">
    <location>
        <begin position="74"/>
        <end position="145"/>
    </location>
</feature>
<reference evidence="7 8" key="1">
    <citation type="journal article" date="2016" name="Nat. Commun.">
        <title>Thousands of microbial genomes shed light on interconnected biogeochemical processes in an aquifer system.</title>
        <authorList>
            <person name="Anantharaman K."/>
            <person name="Brown C.T."/>
            <person name="Hug L.A."/>
            <person name="Sharon I."/>
            <person name="Castelle C.J."/>
            <person name="Probst A.J."/>
            <person name="Thomas B.C."/>
            <person name="Singh A."/>
            <person name="Wilkins M.J."/>
            <person name="Karaoz U."/>
            <person name="Brodie E.L."/>
            <person name="Williams K.H."/>
            <person name="Hubbard S.S."/>
            <person name="Banfield J.F."/>
        </authorList>
    </citation>
    <scope>NUCLEOTIDE SEQUENCE [LARGE SCALE GENOMIC DNA]</scope>
</reference>
<proteinExistence type="inferred from homology"/>
<accession>A0A1G2MCB1</accession>
<dbReference type="GO" id="GO:0006412">
    <property type="term" value="P:translation"/>
    <property type="evidence" value="ECO:0007669"/>
    <property type="project" value="UniProtKB-UniRule"/>
</dbReference>
<dbReference type="GO" id="GO:0019843">
    <property type="term" value="F:rRNA binding"/>
    <property type="evidence" value="ECO:0007669"/>
    <property type="project" value="UniProtKB-UniRule"/>
</dbReference>
<sequence>MQFHTLKRTHLNKRSAQVGRGGKRGKTSGRGGKGQTARAGHKMYPEIRDMIKRIPKLRGRGKQSLKSFREPFTPIHLDTLERAFAPGSTVSPETLLSASLISRANGRLPRVKILTRGALNKKLIISDCSLSASAKAAIEKAGGSVAK</sequence>
<gene>
    <name evidence="4" type="primary">rplO</name>
    <name evidence="7" type="ORF">A2849_03840</name>
</gene>
<dbReference type="EMBL" id="MHRI01000007">
    <property type="protein sequence ID" value="OHA21527.1"/>
    <property type="molecule type" value="Genomic_DNA"/>
</dbReference>
<evidence type="ECO:0000256" key="3">
    <source>
        <dbReference type="ARBA" id="ARBA00023274"/>
    </source>
</evidence>
<comment type="subunit">
    <text evidence="4">Part of the 50S ribosomal subunit.</text>
</comment>
<protein>
    <recommendedName>
        <fullName evidence="4">Large ribosomal subunit protein uL15</fullName>
    </recommendedName>
</protein>
<name>A0A1G2MCB1_9BACT</name>
<feature type="region of interest" description="Disordered" evidence="5">
    <location>
        <begin position="1"/>
        <end position="45"/>
    </location>
</feature>
<dbReference type="GO" id="GO:0003735">
    <property type="term" value="F:structural constituent of ribosome"/>
    <property type="evidence" value="ECO:0007669"/>
    <property type="project" value="InterPro"/>
</dbReference>
<comment type="similarity">
    <text evidence="1 4">Belongs to the universal ribosomal protein uL15 family.</text>
</comment>
<dbReference type="InterPro" id="IPR030878">
    <property type="entry name" value="Ribosomal_uL15"/>
</dbReference>
<dbReference type="GO" id="GO:0022625">
    <property type="term" value="C:cytosolic large ribosomal subunit"/>
    <property type="evidence" value="ECO:0007669"/>
    <property type="project" value="TreeGrafter"/>
</dbReference>
<feature type="compositionally biased region" description="Basic residues" evidence="5">
    <location>
        <begin position="1"/>
        <end position="13"/>
    </location>
</feature>
<dbReference type="HAMAP" id="MF_01341">
    <property type="entry name" value="Ribosomal_uL15"/>
    <property type="match status" value="1"/>
</dbReference>
<dbReference type="Gene3D" id="3.100.10.10">
    <property type="match status" value="1"/>
</dbReference>
<dbReference type="PANTHER" id="PTHR12934:SF11">
    <property type="entry name" value="LARGE RIBOSOMAL SUBUNIT PROTEIN UL15M"/>
    <property type="match status" value="1"/>
</dbReference>
<dbReference type="SUPFAM" id="SSF52080">
    <property type="entry name" value="Ribosomal proteins L15p and L18e"/>
    <property type="match status" value="1"/>
</dbReference>
<comment type="caution">
    <text evidence="7">The sequence shown here is derived from an EMBL/GenBank/DDBJ whole genome shotgun (WGS) entry which is preliminary data.</text>
</comment>
<dbReference type="InterPro" id="IPR036227">
    <property type="entry name" value="Ribosomal_uL15/eL18_sf"/>
</dbReference>
<organism evidence="7 8">
    <name type="scientific">Candidatus Taylorbacteria bacterium RIFCSPHIGHO2_01_FULL_51_15</name>
    <dbReference type="NCBI Taxonomy" id="1802304"/>
    <lineage>
        <taxon>Bacteria</taxon>
        <taxon>Candidatus Tayloriibacteriota</taxon>
    </lineage>
</organism>
<dbReference type="InterPro" id="IPR005749">
    <property type="entry name" value="Ribosomal_uL15_bac-type"/>
</dbReference>
<dbReference type="NCBIfam" id="TIGR01071">
    <property type="entry name" value="rplO_bact"/>
    <property type="match status" value="1"/>
</dbReference>